<keyword evidence="1" id="KW-0732">Signal</keyword>
<gene>
    <name evidence="2" type="ORF">LOTGIDRAFT_168362</name>
</gene>
<keyword evidence="3" id="KW-1185">Reference proteome</keyword>
<feature type="chain" id="PRO_5004716115" description="Apple domain-containing protein" evidence="1">
    <location>
        <begin position="20"/>
        <end position="146"/>
    </location>
</feature>
<protein>
    <recommendedName>
        <fullName evidence="4">Apple domain-containing protein</fullName>
    </recommendedName>
</protein>
<proteinExistence type="predicted"/>
<dbReference type="AlphaFoldDB" id="V3ZKT6"/>
<dbReference type="EMBL" id="KB203382">
    <property type="protein sequence ID" value="ESO84872.1"/>
    <property type="molecule type" value="Genomic_DNA"/>
</dbReference>
<evidence type="ECO:0000313" key="2">
    <source>
        <dbReference type="EMBL" id="ESO84872.1"/>
    </source>
</evidence>
<reference evidence="2 3" key="1">
    <citation type="journal article" date="2013" name="Nature">
        <title>Insights into bilaterian evolution from three spiralian genomes.</title>
        <authorList>
            <person name="Simakov O."/>
            <person name="Marletaz F."/>
            <person name="Cho S.J."/>
            <person name="Edsinger-Gonzales E."/>
            <person name="Havlak P."/>
            <person name="Hellsten U."/>
            <person name="Kuo D.H."/>
            <person name="Larsson T."/>
            <person name="Lv J."/>
            <person name="Arendt D."/>
            <person name="Savage R."/>
            <person name="Osoegawa K."/>
            <person name="de Jong P."/>
            <person name="Grimwood J."/>
            <person name="Chapman J.A."/>
            <person name="Shapiro H."/>
            <person name="Aerts A."/>
            <person name="Otillar R.P."/>
            <person name="Terry A.Y."/>
            <person name="Boore J.L."/>
            <person name="Grigoriev I.V."/>
            <person name="Lindberg D.R."/>
            <person name="Seaver E.C."/>
            <person name="Weisblat D.A."/>
            <person name="Putnam N.H."/>
            <person name="Rokhsar D.S."/>
        </authorList>
    </citation>
    <scope>NUCLEOTIDE SEQUENCE [LARGE SCALE GENOMIC DNA]</scope>
</reference>
<name>V3ZKT6_LOTGI</name>
<dbReference type="KEGG" id="lgi:LOTGIDRAFT_168362"/>
<organism evidence="2 3">
    <name type="scientific">Lottia gigantea</name>
    <name type="common">Giant owl limpet</name>
    <dbReference type="NCBI Taxonomy" id="225164"/>
    <lineage>
        <taxon>Eukaryota</taxon>
        <taxon>Metazoa</taxon>
        <taxon>Spiralia</taxon>
        <taxon>Lophotrochozoa</taxon>
        <taxon>Mollusca</taxon>
        <taxon>Gastropoda</taxon>
        <taxon>Patellogastropoda</taxon>
        <taxon>Lottioidea</taxon>
        <taxon>Lottiidae</taxon>
        <taxon>Lottia</taxon>
    </lineage>
</organism>
<evidence type="ECO:0000313" key="3">
    <source>
        <dbReference type="Proteomes" id="UP000030746"/>
    </source>
</evidence>
<dbReference type="CTD" id="20240855"/>
<accession>V3ZKT6</accession>
<sequence>MKMVLMLIIFGMILTGGEGLSCKGRHETLLRSDYSLDELYFMETVYRREVVKYEAECEEFCRNDTKCFKVESYNSCSKVCTYLRMVIRVQWALTFTECQQPCLQQTDPLCQAIEFYHYTCYMMSEKTPVINLMMSEGTGYAEFGSV</sequence>
<evidence type="ECO:0008006" key="4">
    <source>
        <dbReference type="Google" id="ProtNLM"/>
    </source>
</evidence>
<dbReference type="RefSeq" id="XP_009064492.1">
    <property type="nucleotide sequence ID" value="XM_009066244.1"/>
</dbReference>
<dbReference type="GeneID" id="20240855"/>
<dbReference type="HOGENOM" id="CLU_1779546_0_0_1"/>
<feature type="signal peptide" evidence="1">
    <location>
        <begin position="1"/>
        <end position="19"/>
    </location>
</feature>
<evidence type="ECO:0000256" key="1">
    <source>
        <dbReference type="SAM" id="SignalP"/>
    </source>
</evidence>
<dbReference type="Proteomes" id="UP000030746">
    <property type="component" value="Unassembled WGS sequence"/>
</dbReference>